<evidence type="ECO:0000256" key="1">
    <source>
        <dbReference type="SAM" id="MobiDB-lite"/>
    </source>
</evidence>
<dbReference type="EMBL" id="JADBEM010000001">
    <property type="protein sequence ID" value="MBE1605191.1"/>
    <property type="molecule type" value="Genomic_DNA"/>
</dbReference>
<evidence type="ECO:0000256" key="2">
    <source>
        <dbReference type="SAM" id="Phobius"/>
    </source>
</evidence>
<keyword evidence="2" id="KW-1133">Transmembrane helix</keyword>
<reference evidence="3" key="1">
    <citation type="submission" date="2020-10" db="EMBL/GenBank/DDBJ databases">
        <title>Sequencing the genomes of 1000 actinobacteria strains.</title>
        <authorList>
            <person name="Klenk H.-P."/>
        </authorList>
    </citation>
    <scope>NUCLEOTIDE SEQUENCE</scope>
    <source>
        <strain evidence="3">DSM 45354</strain>
    </source>
</reference>
<feature type="transmembrane region" description="Helical" evidence="2">
    <location>
        <begin position="188"/>
        <end position="206"/>
    </location>
</feature>
<feature type="transmembrane region" description="Helical" evidence="2">
    <location>
        <begin position="6"/>
        <end position="24"/>
    </location>
</feature>
<feature type="compositionally biased region" description="Pro residues" evidence="1">
    <location>
        <begin position="163"/>
        <end position="172"/>
    </location>
</feature>
<feature type="compositionally biased region" description="Gly residues" evidence="1">
    <location>
        <begin position="119"/>
        <end position="153"/>
    </location>
</feature>
<accession>A0A927RHG7</accession>
<feature type="transmembrane region" description="Helical" evidence="2">
    <location>
        <begin position="36"/>
        <end position="54"/>
    </location>
</feature>
<evidence type="ECO:0000313" key="3">
    <source>
        <dbReference type="EMBL" id="MBE1605191.1"/>
    </source>
</evidence>
<keyword evidence="2" id="KW-0472">Membrane</keyword>
<dbReference type="AlphaFoldDB" id="A0A927RHG7"/>
<sequence>MNGWAALALIVLIVLMVICLAAWNPAYSQRLDRSRWWVVVVVFAALLALAGLLATGASDVERAGHVAAVVLAVVVAVAGGAPVTSAILRGAEQSGMPDITHPTAPGPVPPTGPATGASGPPGGVGPGGPAGGYSSGLGGGSGQGGPGGQGGQGATRRLTGGAAPPPHQPAPGRPVLRGGVWIGALERAAVASCLLAGFGEGVAIVLAVKGLGRYPELRAPGAAERFIIGTFTSLLWAGGAAGVASLLLR</sequence>
<gene>
    <name evidence="3" type="ORF">HEB94_002039</name>
</gene>
<keyword evidence="4" id="KW-1185">Reference proteome</keyword>
<keyword evidence="2" id="KW-0812">Transmembrane</keyword>
<protein>
    <submittedName>
        <fullName evidence="3">Uncharacterized protein</fullName>
    </submittedName>
</protein>
<feature type="transmembrane region" description="Helical" evidence="2">
    <location>
        <begin position="226"/>
        <end position="248"/>
    </location>
</feature>
<dbReference type="Proteomes" id="UP000638648">
    <property type="component" value="Unassembled WGS sequence"/>
</dbReference>
<feature type="transmembrane region" description="Helical" evidence="2">
    <location>
        <begin position="66"/>
        <end position="88"/>
    </location>
</feature>
<proteinExistence type="predicted"/>
<organism evidence="3 4">
    <name type="scientific">Actinopolymorpha pittospori</name>
    <dbReference type="NCBI Taxonomy" id="648752"/>
    <lineage>
        <taxon>Bacteria</taxon>
        <taxon>Bacillati</taxon>
        <taxon>Actinomycetota</taxon>
        <taxon>Actinomycetes</taxon>
        <taxon>Propionibacteriales</taxon>
        <taxon>Actinopolymorphaceae</taxon>
        <taxon>Actinopolymorpha</taxon>
    </lineage>
</organism>
<dbReference type="RefSeq" id="WP_202896249.1">
    <property type="nucleotide sequence ID" value="NZ_BAABJL010000133.1"/>
</dbReference>
<feature type="region of interest" description="Disordered" evidence="1">
    <location>
        <begin position="94"/>
        <end position="174"/>
    </location>
</feature>
<evidence type="ECO:0000313" key="4">
    <source>
        <dbReference type="Proteomes" id="UP000638648"/>
    </source>
</evidence>
<comment type="caution">
    <text evidence="3">The sequence shown here is derived from an EMBL/GenBank/DDBJ whole genome shotgun (WGS) entry which is preliminary data.</text>
</comment>
<name>A0A927RHG7_9ACTN</name>